<proteinExistence type="predicted"/>
<keyword evidence="1" id="KW-0238">DNA-binding</keyword>
<dbReference type="PANTHER" id="PTHR30204:SF97">
    <property type="entry name" value="MERR FAMILY REGULATORY PROTEIN"/>
    <property type="match status" value="1"/>
</dbReference>
<dbReference type="Pfam" id="PF13411">
    <property type="entry name" value="MerR_1"/>
    <property type="match status" value="1"/>
</dbReference>
<feature type="domain" description="HTH merR-type" evidence="3">
    <location>
        <begin position="1"/>
        <end position="71"/>
    </location>
</feature>
<dbReference type="Proteomes" id="UP000553776">
    <property type="component" value="Unassembled WGS sequence"/>
</dbReference>
<evidence type="ECO:0000256" key="1">
    <source>
        <dbReference type="ARBA" id="ARBA00023125"/>
    </source>
</evidence>
<dbReference type="EMBL" id="JACJVR010000068">
    <property type="protein sequence ID" value="MBB6693204.1"/>
    <property type="molecule type" value="Genomic_DNA"/>
</dbReference>
<reference evidence="4 5" key="1">
    <citation type="submission" date="2020-08" db="EMBL/GenBank/DDBJ databases">
        <title>Cohnella phylogeny.</title>
        <authorList>
            <person name="Dunlap C."/>
        </authorList>
    </citation>
    <scope>NUCLEOTIDE SEQUENCE [LARGE SCALE GENOMIC DNA]</scope>
    <source>
        <strain evidence="4 5">DSM 25239</strain>
    </source>
</reference>
<dbReference type="AlphaFoldDB" id="A0A841U5A8"/>
<name>A0A841U5A8_9BACL</name>
<dbReference type="RefSeq" id="WP_185137183.1">
    <property type="nucleotide sequence ID" value="NZ_JACJVR010000068.1"/>
</dbReference>
<dbReference type="InterPro" id="IPR000551">
    <property type="entry name" value="MerR-type_HTH_dom"/>
</dbReference>
<comment type="caution">
    <text evidence="4">The sequence shown here is derived from an EMBL/GenBank/DDBJ whole genome shotgun (WGS) entry which is preliminary data.</text>
</comment>
<evidence type="ECO:0000313" key="5">
    <source>
        <dbReference type="Proteomes" id="UP000553776"/>
    </source>
</evidence>
<dbReference type="InterPro" id="IPR047057">
    <property type="entry name" value="MerR_fam"/>
</dbReference>
<organism evidence="4 5">
    <name type="scientific">Cohnella xylanilytica</name>
    <dbReference type="NCBI Taxonomy" id="557555"/>
    <lineage>
        <taxon>Bacteria</taxon>
        <taxon>Bacillati</taxon>
        <taxon>Bacillota</taxon>
        <taxon>Bacilli</taxon>
        <taxon>Bacillales</taxon>
        <taxon>Paenibacillaceae</taxon>
        <taxon>Cohnella</taxon>
    </lineage>
</organism>
<dbReference type="PANTHER" id="PTHR30204">
    <property type="entry name" value="REDOX-CYCLING DRUG-SENSING TRANSCRIPTIONAL ACTIVATOR SOXR"/>
    <property type="match status" value="1"/>
</dbReference>
<protein>
    <submittedName>
        <fullName evidence="4">MerR family transcriptional regulator</fullName>
    </submittedName>
</protein>
<dbReference type="SUPFAM" id="SSF46955">
    <property type="entry name" value="Putative DNA-binding domain"/>
    <property type="match status" value="1"/>
</dbReference>
<dbReference type="InterPro" id="IPR009061">
    <property type="entry name" value="DNA-bd_dom_put_sf"/>
</dbReference>
<dbReference type="SMART" id="SM00871">
    <property type="entry name" value="AraC_E_bind"/>
    <property type="match status" value="1"/>
</dbReference>
<evidence type="ECO:0000256" key="2">
    <source>
        <dbReference type="SAM" id="Coils"/>
    </source>
</evidence>
<evidence type="ECO:0000313" key="4">
    <source>
        <dbReference type="EMBL" id="MBB6693204.1"/>
    </source>
</evidence>
<accession>A0A841U5A8</accession>
<dbReference type="Gene3D" id="1.10.1660.10">
    <property type="match status" value="1"/>
</dbReference>
<keyword evidence="2" id="KW-0175">Coiled coil</keyword>
<dbReference type="CDD" id="cd01107">
    <property type="entry name" value="HTH_BmrR"/>
    <property type="match status" value="1"/>
</dbReference>
<feature type="coiled-coil region" evidence="2">
    <location>
        <begin position="72"/>
        <end position="113"/>
    </location>
</feature>
<dbReference type="GO" id="GO:0003677">
    <property type="term" value="F:DNA binding"/>
    <property type="evidence" value="ECO:0007669"/>
    <property type="project" value="UniProtKB-KW"/>
</dbReference>
<sequence length="278" mass="31210">MLRIGEFSRLSRVTVKTLRFYDELGLLRPAKVDEESGYRYYSPEQLLTVKRIAALKEQGFTLEQIAPFLREEAAAEDVKAALLAKRAEMERQIREAERQLQGIEGRLRYLDRQGEVSGEYEFRIREVPPERVASVRDVVPRSRLCLLLDEVSRYAESSGEGPHGAMIIVQHAVHGTTEEEGEELVDIEVAVPIAAEPQGDGRVKVGLLPGIPRAASCVHRCDPYASSCSALSELISWIADRGERVAGSEPIRELYLTPDRQMYGNRRTAELLIPLLPL</sequence>
<evidence type="ECO:0000259" key="3">
    <source>
        <dbReference type="PROSITE" id="PS50937"/>
    </source>
</evidence>
<keyword evidence="5" id="KW-1185">Reference proteome</keyword>
<dbReference type="InterPro" id="IPR010499">
    <property type="entry name" value="AraC_E-bd"/>
</dbReference>
<gene>
    <name evidence="4" type="ORF">H7B90_17510</name>
</gene>
<dbReference type="GO" id="GO:0003700">
    <property type="term" value="F:DNA-binding transcription factor activity"/>
    <property type="evidence" value="ECO:0007669"/>
    <property type="project" value="InterPro"/>
</dbReference>
<dbReference type="InterPro" id="IPR011256">
    <property type="entry name" value="Reg_factor_effector_dom_sf"/>
</dbReference>
<dbReference type="PROSITE" id="PS50937">
    <property type="entry name" value="HTH_MERR_2"/>
    <property type="match status" value="1"/>
</dbReference>
<dbReference type="PROSITE" id="PS00552">
    <property type="entry name" value="HTH_MERR_1"/>
    <property type="match status" value="1"/>
</dbReference>
<dbReference type="Gene3D" id="3.20.80.10">
    <property type="entry name" value="Regulatory factor, effector binding domain"/>
    <property type="match status" value="1"/>
</dbReference>
<dbReference type="SMART" id="SM00422">
    <property type="entry name" value="HTH_MERR"/>
    <property type="match status" value="1"/>
</dbReference>
<dbReference type="SUPFAM" id="SSF55136">
    <property type="entry name" value="Probable bacterial effector-binding domain"/>
    <property type="match status" value="1"/>
</dbReference>